<dbReference type="SUPFAM" id="SSF52540">
    <property type="entry name" value="P-loop containing nucleoside triphosphate hydrolases"/>
    <property type="match status" value="1"/>
</dbReference>
<dbReference type="NCBIfam" id="TIGR00450">
    <property type="entry name" value="mnmE_trmE_thdF"/>
    <property type="match status" value="1"/>
</dbReference>
<dbReference type="RefSeq" id="WP_085766259.1">
    <property type="nucleotide sequence ID" value="NZ_CP019344.1"/>
</dbReference>
<evidence type="ECO:0000313" key="14">
    <source>
        <dbReference type="Proteomes" id="UP000193431"/>
    </source>
</evidence>
<dbReference type="InterPro" id="IPR005225">
    <property type="entry name" value="Small_GTP-bd"/>
</dbReference>
<dbReference type="HAMAP" id="MF_00379">
    <property type="entry name" value="GTPase_MnmE"/>
    <property type="match status" value="1"/>
</dbReference>
<evidence type="ECO:0000256" key="9">
    <source>
        <dbReference type="ARBA" id="ARBA00023134"/>
    </source>
</evidence>
<dbReference type="GO" id="GO:0030488">
    <property type="term" value="P:tRNA methylation"/>
    <property type="evidence" value="ECO:0007669"/>
    <property type="project" value="TreeGrafter"/>
</dbReference>
<dbReference type="Pfam" id="PF12631">
    <property type="entry name" value="MnmE_helical"/>
    <property type="match status" value="1"/>
</dbReference>
<dbReference type="OrthoDB" id="9805918at2"/>
<evidence type="ECO:0000256" key="3">
    <source>
        <dbReference type="ARBA" id="ARBA00022694"/>
    </source>
</evidence>
<dbReference type="NCBIfam" id="TIGR00231">
    <property type="entry name" value="small_GTP"/>
    <property type="match status" value="1"/>
</dbReference>
<feature type="binding site" evidence="10">
    <location>
        <position position="234"/>
    </location>
    <ligand>
        <name>K(+)</name>
        <dbReference type="ChEBI" id="CHEBI:29103"/>
    </ligand>
</feature>
<evidence type="ECO:0000256" key="11">
    <source>
        <dbReference type="RuleBase" id="RU003313"/>
    </source>
</evidence>
<feature type="binding site" evidence="10">
    <location>
        <position position="253"/>
    </location>
    <ligand>
        <name>K(+)</name>
        <dbReference type="ChEBI" id="CHEBI:29103"/>
    </ligand>
</feature>
<comment type="similarity">
    <text evidence="1 10 11">Belongs to the TRAFAC class TrmE-Era-EngA-EngB-Septin-like GTPase superfamily. TrmE GTPase family.</text>
</comment>
<dbReference type="EC" id="3.6.-.-" evidence="10"/>
<dbReference type="PRINTS" id="PR00449">
    <property type="entry name" value="RASTRNSFRMNG"/>
</dbReference>
<feature type="domain" description="TrmE-type G" evidence="12">
    <location>
        <begin position="224"/>
        <end position="395"/>
    </location>
</feature>
<dbReference type="InterPro" id="IPR027266">
    <property type="entry name" value="TrmE/GcvT-like"/>
</dbReference>
<feature type="binding site" evidence="10">
    <location>
        <position position="255"/>
    </location>
    <ligand>
        <name>K(+)</name>
        <dbReference type="ChEBI" id="CHEBI:29103"/>
    </ligand>
</feature>
<feature type="binding site" evidence="10">
    <location>
        <position position="22"/>
    </location>
    <ligand>
        <name>(6S)-5-formyl-5,6,7,8-tetrahydrofolate</name>
        <dbReference type="ChEBI" id="CHEBI:57457"/>
    </ligand>
</feature>
<dbReference type="FunFam" id="3.30.1360.120:FF:000003">
    <property type="entry name" value="tRNA modification GTPase MnmE"/>
    <property type="match status" value="1"/>
</dbReference>
<dbReference type="STRING" id="331648.BST97_05350"/>
<feature type="binding site" evidence="10">
    <location>
        <position position="238"/>
    </location>
    <ligand>
        <name>Mg(2+)</name>
        <dbReference type="ChEBI" id="CHEBI:18420"/>
    </ligand>
</feature>
<keyword evidence="9 10" id="KW-0342">GTP-binding</keyword>
<dbReference type="PANTHER" id="PTHR42714">
    <property type="entry name" value="TRNA MODIFICATION GTPASE GTPBP3"/>
    <property type="match status" value="1"/>
</dbReference>
<dbReference type="Gene3D" id="1.20.120.430">
    <property type="entry name" value="tRNA modification GTPase MnmE domain 2"/>
    <property type="match status" value="1"/>
</dbReference>
<dbReference type="Pfam" id="PF01926">
    <property type="entry name" value="MMR_HSR1"/>
    <property type="match status" value="1"/>
</dbReference>
<comment type="function">
    <text evidence="10">Exhibits a very high intrinsic GTPase hydrolysis rate. Involved in the addition of a carboxymethylaminomethyl (cmnm) group at the wobble position (U34) of certain tRNAs, forming tRNA-cmnm(5)s(2)U34.</text>
</comment>
<keyword evidence="7 10" id="KW-0460">Magnesium</keyword>
<comment type="subunit">
    <text evidence="10">Homodimer. Heterotetramer of two MnmE and two MnmG subunits.</text>
</comment>
<gene>
    <name evidence="10" type="primary">mnmE</name>
    <name evidence="10" type="synonym">trmE</name>
    <name evidence="13" type="ORF">BST97_05350</name>
</gene>
<dbReference type="NCBIfam" id="NF003661">
    <property type="entry name" value="PRK05291.1-3"/>
    <property type="match status" value="1"/>
</dbReference>
<evidence type="ECO:0000313" key="13">
    <source>
        <dbReference type="EMBL" id="ARN77456.1"/>
    </source>
</evidence>
<evidence type="ECO:0000256" key="2">
    <source>
        <dbReference type="ARBA" id="ARBA00022490"/>
    </source>
</evidence>
<dbReference type="EMBL" id="CP019344">
    <property type="protein sequence ID" value="ARN77456.1"/>
    <property type="molecule type" value="Genomic_DNA"/>
</dbReference>
<dbReference type="GO" id="GO:0046872">
    <property type="term" value="F:metal ion binding"/>
    <property type="evidence" value="ECO:0007669"/>
    <property type="project" value="UniProtKB-KW"/>
</dbReference>
<dbReference type="Proteomes" id="UP000193431">
    <property type="component" value="Chromosome"/>
</dbReference>
<dbReference type="PANTHER" id="PTHR42714:SF2">
    <property type="entry name" value="TRNA MODIFICATION GTPASE GTPBP3, MITOCHONDRIAL"/>
    <property type="match status" value="1"/>
</dbReference>
<keyword evidence="2 10" id="KW-0963">Cytoplasm</keyword>
<dbReference type="FunFam" id="3.40.50.300:FF:001376">
    <property type="entry name" value="tRNA modification GTPase MnmE"/>
    <property type="match status" value="1"/>
</dbReference>
<dbReference type="GO" id="GO:0005829">
    <property type="term" value="C:cytosol"/>
    <property type="evidence" value="ECO:0007669"/>
    <property type="project" value="TreeGrafter"/>
</dbReference>
<dbReference type="InterPro" id="IPR027368">
    <property type="entry name" value="MnmE_dom2"/>
</dbReference>
<dbReference type="Gene3D" id="3.40.50.300">
    <property type="entry name" value="P-loop containing nucleotide triphosphate hydrolases"/>
    <property type="match status" value="1"/>
</dbReference>
<dbReference type="Pfam" id="PF10396">
    <property type="entry name" value="TrmE_N"/>
    <property type="match status" value="1"/>
</dbReference>
<dbReference type="Gene3D" id="3.30.1360.120">
    <property type="entry name" value="Probable tRNA modification gtpase trme, domain 1"/>
    <property type="match status" value="1"/>
</dbReference>
<feature type="binding site" evidence="10">
    <location>
        <position position="89"/>
    </location>
    <ligand>
        <name>(6S)-5-formyl-5,6,7,8-tetrahydrofolate</name>
        <dbReference type="ChEBI" id="CHEBI:57457"/>
    </ligand>
</feature>
<dbReference type="InterPro" id="IPR027417">
    <property type="entry name" value="P-loop_NTPase"/>
</dbReference>
<dbReference type="InterPro" id="IPR004520">
    <property type="entry name" value="GTPase_MnmE"/>
</dbReference>
<dbReference type="GO" id="GO:0003924">
    <property type="term" value="F:GTPase activity"/>
    <property type="evidence" value="ECO:0007669"/>
    <property type="project" value="UniProtKB-UniRule"/>
</dbReference>
<keyword evidence="5 10" id="KW-0547">Nucleotide-binding</keyword>
<evidence type="ECO:0000256" key="7">
    <source>
        <dbReference type="ARBA" id="ARBA00022842"/>
    </source>
</evidence>
<evidence type="ECO:0000256" key="5">
    <source>
        <dbReference type="ARBA" id="ARBA00022741"/>
    </source>
</evidence>
<feature type="binding site" evidence="10">
    <location>
        <begin position="234"/>
        <end position="239"/>
    </location>
    <ligand>
        <name>GTP</name>
        <dbReference type="ChEBI" id="CHEBI:37565"/>
    </ligand>
</feature>
<dbReference type="InterPro" id="IPR006073">
    <property type="entry name" value="GTP-bd"/>
</dbReference>
<dbReference type="CDD" id="cd04164">
    <property type="entry name" value="trmE"/>
    <property type="match status" value="1"/>
</dbReference>
<evidence type="ECO:0000259" key="12">
    <source>
        <dbReference type="PROSITE" id="PS51709"/>
    </source>
</evidence>
<evidence type="ECO:0000256" key="10">
    <source>
        <dbReference type="HAMAP-Rule" id="MF_00379"/>
    </source>
</evidence>
<comment type="caution">
    <text evidence="10">Lacks conserved residue(s) required for the propagation of feature annotation.</text>
</comment>
<accession>A0A1W6MIZ0</accession>
<dbReference type="InterPro" id="IPR018948">
    <property type="entry name" value="GTP-bd_TrmE_N"/>
</dbReference>
<evidence type="ECO:0000256" key="8">
    <source>
        <dbReference type="ARBA" id="ARBA00022958"/>
    </source>
</evidence>
<dbReference type="GO" id="GO:0005525">
    <property type="term" value="F:GTP binding"/>
    <property type="evidence" value="ECO:0007669"/>
    <property type="project" value="UniProtKB-UniRule"/>
</dbReference>
<keyword evidence="14" id="KW-1185">Reference proteome</keyword>
<keyword evidence="8 10" id="KW-0630">Potassium</keyword>
<keyword evidence="6 10" id="KW-0378">Hydrolase</keyword>
<feature type="binding site" evidence="10">
    <location>
        <position position="473"/>
    </location>
    <ligand>
        <name>(6S)-5-formyl-5,6,7,8-tetrahydrofolate</name>
        <dbReference type="ChEBI" id="CHEBI:57457"/>
    </ligand>
</feature>
<feature type="binding site" evidence="10">
    <location>
        <position position="258"/>
    </location>
    <ligand>
        <name>K(+)</name>
        <dbReference type="ChEBI" id="CHEBI:29103"/>
    </ligand>
</feature>
<dbReference type="GO" id="GO:0002098">
    <property type="term" value="P:tRNA wobble uridine modification"/>
    <property type="evidence" value="ECO:0007669"/>
    <property type="project" value="TreeGrafter"/>
</dbReference>
<name>A0A1W6MIZ0_9FLAO</name>
<evidence type="ECO:0000256" key="1">
    <source>
        <dbReference type="ARBA" id="ARBA00011043"/>
    </source>
</evidence>
<reference evidence="13 14" key="1">
    <citation type="submission" date="2016-11" db="EMBL/GenBank/DDBJ databases">
        <title>Trade-off between light-utilization and light-protection in marine flavobacteria.</title>
        <authorList>
            <person name="Kumagai Y."/>
        </authorList>
    </citation>
    <scope>NUCLEOTIDE SEQUENCE [LARGE SCALE GENOMIC DNA]</scope>
    <source>
        <strain evidence="13 14">JCM 13191</strain>
    </source>
</reference>
<organism evidence="13 14">
    <name type="scientific">Nonlabens spongiae</name>
    <dbReference type="NCBI Taxonomy" id="331648"/>
    <lineage>
        <taxon>Bacteria</taxon>
        <taxon>Pseudomonadati</taxon>
        <taxon>Bacteroidota</taxon>
        <taxon>Flavobacteriia</taxon>
        <taxon>Flavobacteriales</taxon>
        <taxon>Flavobacteriaceae</taxon>
        <taxon>Nonlabens</taxon>
    </lineage>
</organism>
<evidence type="ECO:0000256" key="6">
    <source>
        <dbReference type="ARBA" id="ARBA00022801"/>
    </source>
</evidence>
<keyword evidence="3 10" id="KW-0819">tRNA processing</keyword>
<dbReference type="AlphaFoldDB" id="A0A1W6MIZ0"/>
<protein>
    <recommendedName>
        <fullName evidence="10">tRNA modification GTPase MnmE</fullName>
        <ecNumber evidence="10">3.6.-.-</ecNumber>
    </recommendedName>
</protein>
<dbReference type="CDD" id="cd14858">
    <property type="entry name" value="TrmE_N"/>
    <property type="match status" value="1"/>
</dbReference>
<dbReference type="GO" id="GO:0042802">
    <property type="term" value="F:identical protein binding"/>
    <property type="evidence" value="ECO:0007669"/>
    <property type="project" value="UniProtKB-ARBA"/>
</dbReference>
<dbReference type="InterPro" id="IPR031168">
    <property type="entry name" value="G_TrmE"/>
</dbReference>
<feature type="binding site" evidence="10">
    <location>
        <begin position="278"/>
        <end position="281"/>
    </location>
    <ligand>
        <name>GTP</name>
        <dbReference type="ChEBI" id="CHEBI:37565"/>
    </ligand>
</feature>
<feature type="binding site" evidence="10">
    <location>
        <position position="259"/>
    </location>
    <ligand>
        <name>Mg(2+)</name>
        <dbReference type="ChEBI" id="CHEBI:18420"/>
    </ligand>
</feature>
<sequence length="473" mass="51025">MKMDTITALATPPGAGAIAVIRISGPEAHQIADALFIPIGKKSAGNYVSSMKGHTVQLGHIVNSGRTIDEVLLTKFAAPRSYTGEHVVEISCHGSIYIQQEIIAACLAHGARTAQAGEFTLQAFLNGKMDLSQAEAVSDLIASESETAHQIALQQMRGGFSSELQGLRAQLLNFASLIELELDFSEEDVAFANRDDLKKLLAECQATLKKLIDSFALGNVLKSGIPVAIVGEPNVGKSTLLNALLNEEKAIVSDIAGTTRDAIEDEINIEGVRFRLIDTAGIRETKDTIEGMGIQRSYAKAEQSKLVLYLLDATQLNTQPRIVHCLMRIQIMREKFPDKPLVVILNKIDQITGLEHAELTKKIHDKSPSTILISLSAKAGNGVEELKKALVESFKSGALSSDQSIVSNARHYDALQSAYSSLMEVQQGIAEDVSSEFLAIDIRATAESLGLITGEITNDELLGNIFSQFCIGK</sequence>
<keyword evidence="4 10" id="KW-0479">Metal-binding</keyword>
<comment type="subcellular location">
    <subcellularLocation>
        <location evidence="10">Cytoplasm</location>
    </subcellularLocation>
</comment>
<dbReference type="PROSITE" id="PS51709">
    <property type="entry name" value="G_TRME"/>
    <property type="match status" value="1"/>
</dbReference>
<comment type="cofactor">
    <cofactor evidence="10">
        <name>K(+)</name>
        <dbReference type="ChEBI" id="CHEBI:29103"/>
    </cofactor>
    <text evidence="10">Binds 1 potassium ion per subunit.</text>
</comment>
<dbReference type="InterPro" id="IPR025867">
    <property type="entry name" value="MnmE_helical"/>
</dbReference>
<feature type="binding site" evidence="10">
    <location>
        <position position="128"/>
    </location>
    <ligand>
        <name>(6S)-5-formyl-5,6,7,8-tetrahydrofolate</name>
        <dbReference type="ChEBI" id="CHEBI:57457"/>
    </ligand>
</feature>
<feature type="binding site" evidence="10">
    <location>
        <begin position="253"/>
        <end position="259"/>
    </location>
    <ligand>
        <name>GTP</name>
        <dbReference type="ChEBI" id="CHEBI:37565"/>
    </ligand>
</feature>
<evidence type="ECO:0000256" key="4">
    <source>
        <dbReference type="ARBA" id="ARBA00022723"/>
    </source>
</evidence>
<proteinExistence type="inferred from homology"/>